<feature type="compositionally biased region" description="Basic and acidic residues" evidence="1">
    <location>
        <begin position="349"/>
        <end position="358"/>
    </location>
</feature>
<evidence type="ECO:0000313" key="2">
    <source>
        <dbReference type="EMBL" id="KAJ3052520.1"/>
    </source>
</evidence>
<feature type="compositionally biased region" description="Low complexity" evidence="1">
    <location>
        <begin position="181"/>
        <end position="204"/>
    </location>
</feature>
<keyword evidence="3" id="KW-1185">Reference proteome</keyword>
<organism evidence="2 3">
    <name type="scientific">Rhizophlyctis rosea</name>
    <dbReference type="NCBI Taxonomy" id="64517"/>
    <lineage>
        <taxon>Eukaryota</taxon>
        <taxon>Fungi</taxon>
        <taxon>Fungi incertae sedis</taxon>
        <taxon>Chytridiomycota</taxon>
        <taxon>Chytridiomycota incertae sedis</taxon>
        <taxon>Chytridiomycetes</taxon>
        <taxon>Rhizophlyctidales</taxon>
        <taxon>Rhizophlyctidaceae</taxon>
        <taxon>Rhizophlyctis</taxon>
    </lineage>
</organism>
<dbReference type="AlphaFoldDB" id="A0AAD5SG54"/>
<feature type="region of interest" description="Disordered" evidence="1">
    <location>
        <begin position="1"/>
        <end position="112"/>
    </location>
</feature>
<feature type="region of interest" description="Disordered" evidence="1">
    <location>
        <begin position="236"/>
        <end position="275"/>
    </location>
</feature>
<proteinExistence type="predicted"/>
<comment type="caution">
    <text evidence="2">The sequence shown here is derived from an EMBL/GenBank/DDBJ whole genome shotgun (WGS) entry which is preliminary data.</text>
</comment>
<feature type="compositionally biased region" description="Polar residues" evidence="1">
    <location>
        <begin position="24"/>
        <end position="39"/>
    </location>
</feature>
<sequence>MQNIMSWLAKLETQPDQRSDGTMPVSSTASRTVQKSDANAQPVLDPFGESRSVPLPFSSAQQPQPQQSGPVVRPHAPVPPSTIAIHGEPGSSSGGNTSVVDGAHQAQHANATQPVAQPALIIGQNTLAFLRKANESIGGSASQPTASTAAPVGWVPPLLATPVAPVSGAVTTIPVTLPGSTAPAASTSAPKQEQQQSPQRPESGGPFGGGSTPFGNAASQSANALVNLDLLGSSNTCSTSSSGNVKELQSDQSKKQPTLPQLTQKGGPDGGDMEDEAEPTAYMAIINVARILVGLCGEEERRRLAEVCTRMSVEDRAGGHGEDVIIIPGRPVGYHLTDNNNALQGGSKRPVDGAEFEKSLPPAKKLRRDDNLGGPSRDLASQQ</sequence>
<name>A0AAD5SG54_9FUNG</name>
<feature type="region of interest" description="Disordered" evidence="1">
    <location>
        <begin position="181"/>
        <end position="218"/>
    </location>
</feature>
<evidence type="ECO:0000313" key="3">
    <source>
        <dbReference type="Proteomes" id="UP001212841"/>
    </source>
</evidence>
<gene>
    <name evidence="2" type="ORF">HK097_006122</name>
</gene>
<accession>A0AAD5SG54</accession>
<reference evidence="2" key="1">
    <citation type="submission" date="2020-05" db="EMBL/GenBank/DDBJ databases">
        <title>Phylogenomic resolution of chytrid fungi.</title>
        <authorList>
            <person name="Stajich J.E."/>
            <person name="Amses K."/>
            <person name="Simmons R."/>
            <person name="Seto K."/>
            <person name="Myers J."/>
            <person name="Bonds A."/>
            <person name="Quandt C.A."/>
            <person name="Barry K."/>
            <person name="Liu P."/>
            <person name="Grigoriev I."/>
            <person name="Longcore J.E."/>
            <person name="James T.Y."/>
        </authorList>
    </citation>
    <scope>NUCLEOTIDE SEQUENCE</scope>
    <source>
        <strain evidence="2">JEL0318</strain>
    </source>
</reference>
<feature type="compositionally biased region" description="Polar residues" evidence="1">
    <location>
        <begin position="90"/>
        <end position="99"/>
    </location>
</feature>
<evidence type="ECO:0000256" key="1">
    <source>
        <dbReference type="SAM" id="MobiDB-lite"/>
    </source>
</evidence>
<feature type="compositionally biased region" description="Low complexity" evidence="1">
    <location>
        <begin position="54"/>
        <end position="70"/>
    </location>
</feature>
<protein>
    <submittedName>
        <fullName evidence="2">Uncharacterized protein</fullName>
    </submittedName>
</protein>
<dbReference type="Proteomes" id="UP001212841">
    <property type="component" value="Unassembled WGS sequence"/>
</dbReference>
<feature type="compositionally biased region" description="Polar residues" evidence="1">
    <location>
        <begin position="255"/>
        <end position="264"/>
    </location>
</feature>
<dbReference type="EMBL" id="JADGJD010000287">
    <property type="protein sequence ID" value="KAJ3052520.1"/>
    <property type="molecule type" value="Genomic_DNA"/>
</dbReference>
<feature type="region of interest" description="Disordered" evidence="1">
    <location>
        <begin position="341"/>
        <end position="383"/>
    </location>
</feature>